<dbReference type="SMART" id="SM00448">
    <property type="entry name" value="REC"/>
    <property type="match status" value="1"/>
</dbReference>
<keyword evidence="1" id="KW-0597">Phosphoprotein</keyword>
<feature type="domain" description="Response regulatory" evidence="2">
    <location>
        <begin position="4"/>
        <end position="117"/>
    </location>
</feature>
<dbReference type="RefSeq" id="WP_147212412.1">
    <property type="nucleotide sequence ID" value="NZ_BJYM01000024.1"/>
</dbReference>
<dbReference type="InterPro" id="IPR011006">
    <property type="entry name" value="CheY-like_superfamily"/>
</dbReference>
<evidence type="ECO:0000259" key="2">
    <source>
        <dbReference type="PROSITE" id="PS50110"/>
    </source>
</evidence>
<organism evidence="3 4">
    <name type="scientific">Oceanobacillus sojae</name>
    <dbReference type="NCBI Taxonomy" id="582851"/>
    <lineage>
        <taxon>Bacteria</taxon>
        <taxon>Bacillati</taxon>
        <taxon>Bacillota</taxon>
        <taxon>Bacilli</taxon>
        <taxon>Bacillales</taxon>
        <taxon>Bacillaceae</taxon>
        <taxon>Oceanobacillus</taxon>
    </lineage>
</organism>
<dbReference type="Gene3D" id="3.40.50.2300">
    <property type="match status" value="1"/>
</dbReference>
<dbReference type="InterPro" id="IPR001789">
    <property type="entry name" value="Sig_transdc_resp-reg_receiver"/>
</dbReference>
<protein>
    <submittedName>
        <fullName evidence="3">Response regulator</fullName>
    </submittedName>
</protein>
<dbReference type="AlphaFoldDB" id="A0A511ZQ69"/>
<name>A0A511ZQ69_9BACI</name>
<dbReference type="PROSITE" id="PS50110">
    <property type="entry name" value="RESPONSE_REGULATORY"/>
    <property type="match status" value="1"/>
</dbReference>
<gene>
    <name evidence="3" type="ORF">OSO01_42680</name>
</gene>
<dbReference type="Proteomes" id="UP000321558">
    <property type="component" value="Unassembled WGS sequence"/>
</dbReference>
<comment type="caution">
    <text evidence="3">The sequence shown here is derived from an EMBL/GenBank/DDBJ whole genome shotgun (WGS) entry which is preliminary data.</text>
</comment>
<evidence type="ECO:0000256" key="1">
    <source>
        <dbReference type="PROSITE-ProRule" id="PRU00169"/>
    </source>
</evidence>
<dbReference type="PANTHER" id="PTHR43228:SF1">
    <property type="entry name" value="TWO-COMPONENT RESPONSE REGULATOR ARR22"/>
    <property type="match status" value="1"/>
</dbReference>
<dbReference type="PANTHER" id="PTHR43228">
    <property type="entry name" value="TWO-COMPONENT RESPONSE REGULATOR"/>
    <property type="match status" value="1"/>
</dbReference>
<dbReference type="EMBL" id="BJYM01000024">
    <property type="protein sequence ID" value="GEN89529.1"/>
    <property type="molecule type" value="Genomic_DNA"/>
</dbReference>
<accession>A0A511ZQ69</accession>
<dbReference type="OrthoDB" id="9808843at2"/>
<dbReference type="SUPFAM" id="SSF52172">
    <property type="entry name" value="CheY-like"/>
    <property type="match status" value="1"/>
</dbReference>
<dbReference type="InterPro" id="IPR052048">
    <property type="entry name" value="ST_Response_Regulator"/>
</dbReference>
<evidence type="ECO:0000313" key="3">
    <source>
        <dbReference type="EMBL" id="GEN89529.1"/>
    </source>
</evidence>
<feature type="modified residue" description="4-aspartylphosphate" evidence="1">
    <location>
        <position position="53"/>
    </location>
</feature>
<evidence type="ECO:0000313" key="4">
    <source>
        <dbReference type="Proteomes" id="UP000321558"/>
    </source>
</evidence>
<reference evidence="3 4" key="1">
    <citation type="submission" date="2019-07" db="EMBL/GenBank/DDBJ databases">
        <title>Whole genome shotgun sequence of Oceanobacillus sojae NBRC 105379.</title>
        <authorList>
            <person name="Hosoyama A."/>
            <person name="Uohara A."/>
            <person name="Ohji S."/>
            <person name="Ichikawa N."/>
        </authorList>
    </citation>
    <scope>NUCLEOTIDE SEQUENCE [LARGE SCALE GENOMIC DNA]</scope>
    <source>
        <strain evidence="3 4">NBRC 105379</strain>
    </source>
</reference>
<dbReference type="Pfam" id="PF00072">
    <property type="entry name" value="Response_reg"/>
    <property type="match status" value="1"/>
</dbReference>
<proteinExistence type="predicted"/>
<sequence>MSQSILIVDDQIGIRMLLQEVFQSAGYCTSLAENGKEAIEYLSKSPCDLVILDYHIPVYNGNIVIQKIKQMKIKTKIVVISGLPEVAKQEIGEELPEKIISKPFNVAKLRHIVEEILKKKE</sequence>
<dbReference type="GO" id="GO:0000160">
    <property type="term" value="P:phosphorelay signal transduction system"/>
    <property type="evidence" value="ECO:0007669"/>
    <property type="project" value="InterPro"/>
</dbReference>
<dbReference type="STRING" id="582851.GCA_900162665_01529"/>
<keyword evidence="4" id="KW-1185">Reference proteome</keyword>